<keyword evidence="21" id="KW-1185">Reference proteome</keyword>
<dbReference type="GO" id="GO:0006623">
    <property type="term" value="P:protein targeting to vacuole"/>
    <property type="evidence" value="ECO:0007669"/>
    <property type="project" value="TreeGrafter"/>
</dbReference>
<evidence type="ECO:0000256" key="17">
    <source>
        <dbReference type="SAM" id="Phobius"/>
    </source>
</evidence>
<evidence type="ECO:0000256" key="13">
    <source>
        <dbReference type="ARBA" id="ARBA00025569"/>
    </source>
</evidence>
<sequence>MKFLKGLLLPALLVLAPFAAAKPDGPLVKYTTFDHQLVNLFYFDDSNVALVAEFESGRIWRSEDAGKEWTQLDKNMQTLGIYKNPFDNNVAVAIGGRTTHWITYDQGKKWREFTTELPGSFSTPVSFNARDNQKIIFNTIEDIFSGSPLGKTFYTDDGFESKPKLLPVNRKMCIWAKSSDRFLMDDNKYDNRILCIAAGKYSERVKDFRLLISDDFFKNEEEPVMSSGRTVQGMVNMASVKGYLVAAAKAEHSNELALYVTDDTITWHRAEFGEGKIEEDAYTILESTNYSIQVDVMTSRFAFIGSLYTSNSNGTYFTKNQEHTNRNMEGYVDFEKISNIQGIVMVNVVDNWEDVKGPRDDKKLKSRISFDDGRSWEPLKVKSKDGEKELHLHSVTNLHNSGRVFSSPAPGIVMGVGNTGKFLGNYKDGALYVSDDAGLTWQLALEDPHKYEFGDQGSVLLAVKDEGDAKKLKYSLKHGRPDTWLEYDLEDKIRVGELTTVPDSTSLKFIMYGSRAKKSGGREYVLVHIDFKEMHEATCNPDKDFDKWYARVDDKGNPTCVMGHKQYFTRRKWDSECFIGKDFEDPVANFEVCECDQFLDYECDFNFKKEKEGKDATCIPTGALDLPKGACKGDEKSYKGPSGWRKIPGNVCKGNEREEEVERKCDEGKQKEPSGKIHAQLQTFKGDRFREWYYLERDTRLDKEDTDNKDKDETIVVLTSELEAYITYDHGKKWKKAIDDDIVAIYPHQYNNDYVYFITASKKVYYSENRGKTIHDFEAPQMPNVEKLQILQFHPGKKDWLIWIGGEHCEKANSQCHTLASVSQKNGVKWEPLLPYVKKCAFVWREDGRNVKEETVFCEQFTNEDMGAPIELISSTDWFVTKDVKFKSVVEFATMSEFIIVATKGGEDGNSLKLDTSLDAKTFADAKFPPKFTVDHQTAYTVLDSSTHSVFLHVTINPREDQEYGSIIKSNSNGTSYVLSINAVNRNTDGYVDFEKMQGIEGVALVNVVANPDKVDGGAKKLKRTLITHNDGADWEPLRITGVDSDNKAYGCDVKNKDKCSLHLHGYTERSDPRETYSSPTAVGIMMGVGNVGEYLDTIGEASTFITTDGGINWKEAKKGAYAWEFGDQGSIIVIVQRGKDIDHLYYSIDNGDNWNLHEFVDHKIRVDTITTVPSDTSLNFLIWGKDKSGLVTVNVDFSEMKEFKDPCNLDDNNPTDGDYEFWTPQHPFLDDSEGCLFGHKAQYHRKKAGRLCRNGMKINHLHNITENCPCTRRDFECDYNYERQPGGECLPIQGLDLPNATAVCDKGAKEYYDITGYRKIPLSTCESGKEMDHTSGVHPCPGFEDDFERKHGIGGFSLFLAVVIPFLAAGGIGYYVWRNWDGKFGRIRLGDGSGGGLDSGSPWISWPVVAISALVAVVAAVPLMIGSVYKMIASRFGGYGGRTYTSRSSFARGRGDYAVVDPDEGELLGEDSDEDV</sequence>
<evidence type="ECO:0000256" key="6">
    <source>
        <dbReference type="ARBA" id="ARBA00022737"/>
    </source>
</evidence>
<feature type="transmembrane region" description="Helical" evidence="17">
    <location>
        <begin position="1357"/>
        <end position="1378"/>
    </location>
</feature>
<feature type="domain" description="VPS10" evidence="19">
    <location>
        <begin position="48"/>
        <end position="670"/>
    </location>
</feature>
<keyword evidence="11" id="KW-0675">Receptor</keyword>
<keyword evidence="4" id="KW-0813">Transport</keyword>
<evidence type="ECO:0000256" key="8">
    <source>
        <dbReference type="ARBA" id="ARBA00022989"/>
    </source>
</evidence>
<keyword evidence="9" id="KW-0333">Golgi apparatus</keyword>
<dbReference type="FunFam" id="3.30.60.270:FF:000005">
    <property type="entry name" value="Sortilin"/>
    <property type="match status" value="1"/>
</dbReference>
<dbReference type="OrthoDB" id="443634at2759"/>
<evidence type="ECO:0000256" key="4">
    <source>
        <dbReference type="ARBA" id="ARBA00022448"/>
    </source>
</evidence>
<dbReference type="GO" id="GO:0006895">
    <property type="term" value="P:Golgi to endosome transport"/>
    <property type="evidence" value="ECO:0007669"/>
    <property type="project" value="TreeGrafter"/>
</dbReference>
<keyword evidence="6" id="KW-0677">Repeat</keyword>
<dbReference type="InterPro" id="IPR031778">
    <property type="entry name" value="Sortilin_N"/>
</dbReference>
<keyword evidence="12" id="KW-0325">Glycoprotein</keyword>
<evidence type="ECO:0000256" key="10">
    <source>
        <dbReference type="ARBA" id="ARBA00023136"/>
    </source>
</evidence>
<evidence type="ECO:0000256" key="18">
    <source>
        <dbReference type="SAM" id="SignalP"/>
    </source>
</evidence>
<dbReference type="GO" id="GO:0005829">
    <property type="term" value="C:cytosol"/>
    <property type="evidence" value="ECO:0007669"/>
    <property type="project" value="GOC"/>
</dbReference>
<feature type="transmembrane region" description="Helical" evidence="17">
    <location>
        <begin position="1404"/>
        <end position="1426"/>
    </location>
</feature>
<dbReference type="Pfam" id="PF15902">
    <property type="entry name" value="Sortilin-Vps10"/>
    <property type="match status" value="2"/>
</dbReference>
<proteinExistence type="predicted"/>
<evidence type="ECO:0000256" key="15">
    <source>
        <dbReference type="ARBA" id="ARBA00031354"/>
    </source>
</evidence>
<dbReference type="PANTHER" id="PTHR12106:SF27">
    <property type="entry name" value="SORTILIN-RELATED RECEPTOR"/>
    <property type="match status" value="1"/>
</dbReference>
<name>A0A6A6X3S9_9PLEO</name>
<dbReference type="InterPro" id="IPR006581">
    <property type="entry name" value="VPS10"/>
</dbReference>
<protein>
    <recommendedName>
        <fullName evidence="3">Vacuolar protein sorting/targeting protein 10</fullName>
    </recommendedName>
    <alternativeName>
        <fullName evidence="15">Carboxypeptidase Y receptor</fullName>
    </alternativeName>
    <alternativeName>
        <fullName evidence="14 16">Sortilin VPS10</fullName>
    </alternativeName>
</protein>
<keyword evidence="10 17" id="KW-0472">Membrane</keyword>
<keyword evidence="8 17" id="KW-1133">Transmembrane helix</keyword>
<dbReference type="GO" id="GO:0005794">
    <property type="term" value="C:Golgi apparatus"/>
    <property type="evidence" value="ECO:0007669"/>
    <property type="project" value="UniProtKB-SubCell"/>
</dbReference>
<feature type="chain" id="PRO_5025449902" description="Vacuolar protein sorting/targeting protein 10" evidence="18">
    <location>
        <begin position="22"/>
        <end position="1477"/>
    </location>
</feature>
<dbReference type="GO" id="GO:0006896">
    <property type="term" value="P:Golgi to vacuole transport"/>
    <property type="evidence" value="ECO:0007669"/>
    <property type="project" value="TreeGrafter"/>
</dbReference>
<dbReference type="GO" id="GO:0016020">
    <property type="term" value="C:membrane"/>
    <property type="evidence" value="ECO:0007669"/>
    <property type="project" value="InterPro"/>
</dbReference>
<organism evidence="20 21">
    <name type="scientific">Melanomma pulvis-pyrius CBS 109.77</name>
    <dbReference type="NCBI Taxonomy" id="1314802"/>
    <lineage>
        <taxon>Eukaryota</taxon>
        <taxon>Fungi</taxon>
        <taxon>Dikarya</taxon>
        <taxon>Ascomycota</taxon>
        <taxon>Pezizomycotina</taxon>
        <taxon>Dothideomycetes</taxon>
        <taxon>Pleosporomycetidae</taxon>
        <taxon>Pleosporales</taxon>
        <taxon>Melanommataceae</taxon>
        <taxon>Melanomma</taxon>
    </lineage>
</organism>
<evidence type="ECO:0000256" key="14">
    <source>
        <dbReference type="ARBA" id="ARBA00031250"/>
    </source>
</evidence>
<dbReference type="Proteomes" id="UP000799757">
    <property type="component" value="Unassembled WGS sequence"/>
</dbReference>
<evidence type="ECO:0000256" key="7">
    <source>
        <dbReference type="ARBA" id="ARBA00022927"/>
    </source>
</evidence>
<dbReference type="Gene3D" id="2.130.10.10">
    <property type="entry name" value="YVTN repeat-like/Quinoprotein amine dehydrogenase"/>
    <property type="match status" value="3"/>
</dbReference>
<evidence type="ECO:0000256" key="5">
    <source>
        <dbReference type="ARBA" id="ARBA00022692"/>
    </source>
</evidence>
<comment type="function">
    <text evidence="13">Functions as a sorting receptor in the Golgi compartment required for the intracellular sorting and delivery of soluble vacuolar proteins, like carboxypeptidase Y (CPY) and proteinase A. Executes multiple rounds of sorting by cycling between the late Golgi and a prevacuolar endosome-like compartment.</text>
</comment>
<keyword evidence="18" id="KW-0732">Signal</keyword>
<dbReference type="EMBL" id="MU002049">
    <property type="protein sequence ID" value="KAF2790888.1"/>
    <property type="molecule type" value="Genomic_DNA"/>
</dbReference>
<dbReference type="CDD" id="cd15482">
    <property type="entry name" value="Sialidase_non-viral"/>
    <property type="match status" value="1"/>
</dbReference>
<reference evidence="20" key="1">
    <citation type="journal article" date="2020" name="Stud. Mycol.">
        <title>101 Dothideomycetes genomes: a test case for predicting lifestyles and emergence of pathogens.</title>
        <authorList>
            <person name="Haridas S."/>
            <person name="Albert R."/>
            <person name="Binder M."/>
            <person name="Bloem J."/>
            <person name="Labutti K."/>
            <person name="Salamov A."/>
            <person name="Andreopoulos B."/>
            <person name="Baker S."/>
            <person name="Barry K."/>
            <person name="Bills G."/>
            <person name="Bluhm B."/>
            <person name="Cannon C."/>
            <person name="Castanera R."/>
            <person name="Culley D."/>
            <person name="Daum C."/>
            <person name="Ezra D."/>
            <person name="Gonzalez J."/>
            <person name="Henrissat B."/>
            <person name="Kuo A."/>
            <person name="Liang C."/>
            <person name="Lipzen A."/>
            <person name="Lutzoni F."/>
            <person name="Magnuson J."/>
            <person name="Mondo S."/>
            <person name="Nolan M."/>
            <person name="Ohm R."/>
            <person name="Pangilinan J."/>
            <person name="Park H.-J."/>
            <person name="Ramirez L."/>
            <person name="Alfaro M."/>
            <person name="Sun H."/>
            <person name="Tritt A."/>
            <person name="Yoshinaga Y."/>
            <person name="Zwiers L.-H."/>
            <person name="Turgeon B."/>
            <person name="Goodwin S."/>
            <person name="Spatafora J."/>
            <person name="Crous P."/>
            <person name="Grigoriev I."/>
        </authorList>
    </citation>
    <scope>NUCLEOTIDE SEQUENCE</scope>
    <source>
        <strain evidence="20">CBS 109.77</strain>
    </source>
</reference>
<evidence type="ECO:0000256" key="11">
    <source>
        <dbReference type="ARBA" id="ARBA00023170"/>
    </source>
</evidence>
<evidence type="ECO:0000256" key="16">
    <source>
        <dbReference type="ARBA" id="ARBA00031902"/>
    </source>
</evidence>
<dbReference type="Pfam" id="PF15901">
    <property type="entry name" value="Sortilin_C"/>
    <property type="match status" value="2"/>
</dbReference>
<dbReference type="InterPro" id="IPR050310">
    <property type="entry name" value="VPS10-sortilin"/>
</dbReference>
<gene>
    <name evidence="20" type="ORF">K505DRAFT_377207</name>
</gene>
<evidence type="ECO:0000313" key="21">
    <source>
        <dbReference type="Proteomes" id="UP000799757"/>
    </source>
</evidence>
<dbReference type="PANTHER" id="PTHR12106">
    <property type="entry name" value="SORTILIN RELATED"/>
    <property type="match status" value="1"/>
</dbReference>
<feature type="signal peptide" evidence="18">
    <location>
        <begin position="1"/>
        <end position="21"/>
    </location>
</feature>
<accession>A0A6A6X3S9</accession>
<evidence type="ECO:0000256" key="1">
    <source>
        <dbReference type="ARBA" id="ARBA00004166"/>
    </source>
</evidence>
<evidence type="ECO:0000256" key="2">
    <source>
        <dbReference type="ARBA" id="ARBA00004488"/>
    </source>
</evidence>
<dbReference type="Gene3D" id="3.30.60.270">
    <property type="match status" value="2"/>
</dbReference>
<feature type="domain" description="VPS10" evidence="19">
    <location>
        <begin position="713"/>
        <end position="1346"/>
    </location>
</feature>
<evidence type="ECO:0000256" key="3">
    <source>
        <dbReference type="ARBA" id="ARBA00015369"/>
    </source>
</evidence>
<evidence type="ECO:0000256" key="12">
    <source>
        <dbReference type="ARBA" id="ARBA00023180"/>
    </source>
</evidence>
<keyword evidence="5 17" id="KW-0812">Transmembrane</keyword>
<keyword evidence="7" id="KW-0653">Protein transport</keyword>
<dbReference type="Gene3D" id="2.10.70.80">
    <property type="match status" value="2"/>
</dbReference>
<dbReference type="InterPro" id="IPR015943">
    <property type="entry name" value="WD40/YVTN_repeat-like_dom_sf"/>
</dbReference>
<dbReference type="InterPro" id="IPR031777">
    <property type="entry name" value="Sortilin_C"/>
</dbReference>
<dbReference type="SUPFAM" id="SSF110296">
    <property type="entry name" value="Oligoxyloglucan reducing end-specific cellobiohydrolase"/>
    <property type="match status" value="2"/>
</dbReference>
<evidence type="ECO:0000256" key="9">
    <source>
        <dbReference type="ARBA" id="ARBA00023034"/>
    </source>
</evidence>
<dbReference type="SMART" id="SM00602">
    <property type="entry name" value="VPS10"/>
    <property type="match status" value="2"/>
</dbReference>
<comment type="subcellular location">
    <subcellularLocation>
        <location evidence="1">Golgi apparatus</location>
        <location evidence="1">trans-Golgi network membrane</location>
        <topology evidence="1">Multi-pass membrane protein</topology>
    </subcellularLocation>
    <subcellularLocation>
        <location evidence="2">Prevacuolar compartment membrane</location>
        <topology evidence="2">Multi-pass membrane protein</topology>
    </subcellularLocation>
</comment>
<evidence type="ECO:0000259" key="19">
    <source>
        <dbReference type="SMART" id="SM00602"/>
    </source>
</evidence>
<evidence type="ECO:0000313" key="20">
    <source>
        <dbReference type="EMBL" id="KAF2790888.1"/>
    </source>
</evidence>